<organism evidence="2 3">
    <name type="scientific">Aneurinibacillus danicus</name>
    <dbReference type="NCBI Taxonomy" id="267746"/>
    <lineage>
        <taxon>Bacteria</taxon>
        <taxon>Bacillati</taxon>
        <taxon>Bacillota</taxon>
        <taxon>Bacilli</taxon>
        <taxon>Bacillales</taxon>
        <taxon>Paenibacillaceae</taxon>
        <taxon>Aneurinibacillus group</taxon>
        <taxon>Aneurinibacillus</taxon>
    </lineage>
</organism>
<sequence length="108" mass="12241">MNSEKKNRILVAGFAQLPKGTTLHEIQKIIACVLIIDTENAIIERASFSFLMDVTNEFISSLVEGKSIENGIDDIVKDIEEYFHVPPQRAVIQSLRSAYDRYIEAKNK</sequence>
<feature type="domain" description="DUF3870" evidence="1">
    <location>
        <begin position="11"/>
        <end position="102"/>
    </location>
</feature>
<keyword evidence="3" id="KW-1185">Reference proteome</keyword>
<evidence type="ECO:0000259" key="1">
    <source>
        <dbReference type="Pfam" id="PF12986"/>
    </source>
</evidence>
<dbReference type="EMBL" id="BJXX01000132">
    <property type="protein sequence ID" value="GEN35425.1"/>
    <property type="molecule type" value="Genomic_DNA"/>
</dbReference>
<dbReference type="AlphaFoldDB" id="A0A511V921"/>
<reference evidence="2 3" key="1">
    <citation type="submission" date="2019-07" db="EMBL/GenBank/DDBJ databases">
        <title>Whole genome shotgun sequence of Aneurinibacillus danicus NBRC 102444.</title>
        <authorList>
            <person name="Hosoyama A."/>
            <person name="Uohara A."/>
            <person name="Ohji S."/>
            <person name="Ichikawa N."/>
        </authorList>
    </citation>
    <scope>NUCLEOTIDE SEQUENCE [LARGE SCALE GENOMIC DNA]</scope>
    <source>
        <strain evidence="2 3">NBRC 102444</strain>
    </source>
</reference>
<gene>
    <name evidence="2" type="ORF">ADA01nite_28850</name>
</gene>
<dbReference type="InterPro" id="IPR024617">
    <property type="entry name" value="DUF3870"/>
</dbReference>
<comment type="caution">
    <text evidence="2">The sequence shown here is derived from an EMBL/GenBank/DDBJ whole genome shotgun (WGS) entry which is preliminary data.</text>
</comment>
<dbReference type="Proteomes" id="UP000321157">
    <property type="component" value="Unassembled WGS sequence"/>
</dbReference>
<evidence type="ECO:0000313" key="2">
    <source>
        <dbReference type="EMBL" id="GEN35425.1"/>
    </source>
</evidence>
<dbReference type="RefSeq" id="WP_146810959.1">
    <property type="nucleotide sequence ID" value="NZ_BJXX01000132.1"/>
</dbReference>
<evidence type="ECO:0000313" key="3">
    <source>
        <dbReference type="Proteomes" id="UP000321157"/>
    </source>
</evidence>
<accession>A0A511V921</accession>
<dbReference type="Pfam" id="PF12986">
    <property type="entry name" value="DUF3870"/>
    <property type="match status" value="1"/>
</dbReference>
<protein>
    <recommendedName>
        <fullName evidence="1">DUF3870 domain-containing protein</fullName>
    </recommendedName>
</protein>
<dbReference type="OrthoDB" id="1682751at2"/>
<proteinExistence type="predicted"/>
<name>A0A511V921_9BACL</name>